<comment type="caution">
    <text evidence="1">The sequence shown here is derived from an EMBL/GenBank/DDBJ whole genome shotgun (WGS) entry which is preliminary data.</text>
</comment>
<reference evidence="1" key="1">
    <citation type="submission" date="2021-01" db="EMBL/GenBank/DDBJ databases">
        <authorList>
            <person name="Kaushik A."/>
        </authorList>
    </citation>
    <scope>NUCLEOTIDE SEQUENCE</scope>
    <source>
        <strain evidence="1">AG2-2IIIB</strain>
    </source>
</reference>
<accession>A0A8H3GAQ5</accession>
<name>A0A8H3GAQ5_9AGAM</name>
<proteinExistence type="predicted"/>
<dbReference type="Proteomes" id="UP000663843">
    <property type="component" value="Unassembled WGS sequence"/>
</dbReference>
<gene>
    <name evidence="1" type="ORF">RDB_LOCUS76563</name>
</gene>
<sequence>MGTSSGSDGSGNDHRYGPELNQYLRTGCLDLSQREPPTQDEAIEAIEALRNLDATYEDFETILSMEKSPACLNLCLLLSTPDDDFIGIFPACVGLLRIYCNAEGNGVGLVLNLLDTSFDFLVCTLTVFYAFELCRS</sequence>
<organism evidence="1 2">
    <name type="scientific">Rhizoctonia solani</name>
    <dbReference type="NCBI Taxonomy" id="456999"/>
    <lineage>
        <taxon>Eukaryota</taxon>
        <taxon>Fungi</taxon>
        <taxon>Dikarya</taxon>
        <taxon>Basidiomycota</taxon>
        <taxon>Agaricomycotina</taxon>
        <taxon>Agaricomycetes</taxon>
        <taxon>Cantharellales</taxon>
        <taxon>Ceratobasidiaceae</taxon>
        <taxon>Rhizoctonia</taxon>
    </lineage>
</organism>
<dbReference type="EMBL" id="CAJMWT010002402">
    <property type="protein sequence ID" value="CAE6442098.1"/>
    <property type="molecule type" value="Genomic_DNA"/>
</dbReference>
<dbReference type="AlphaFoldDB" id="A0A8H3GAQ5"/>
<protein>
    <submittedName>
        <fullName evidence="1">Uncharacterized protein</fullName>
    </submittedName>
</protein>
<evidence type="ECO:0000313" key="2">
    <source>
        <dbReference type="Proteomes" id="UP000663843"/>
    </source>
</evidence>
<evidence type="ECO:0000313" key="1">
    <source>
        <dbReference type="EMBL" id="CAE6442098.1"/>
    </source>
</evidence>